<evidence type="ECO:0000313" key="3">
    <source>
        <dbReference type="Proteomes" id="UP000766486"/>
    </source>
</evidence>
<evidence type="ECO:0008006" key="4">
    <source>
        <dbReference type="Google" id="ProtNLM"/>
    </source>
</evidence>
<evidence type="ECO:0000313" key="2">
    <source>
        <dbReference type="EMBL" id="VUC32752.1"/>
    </source>
</evidence>
<accession>A0ABY6UN49</accession>
<keyword evidence="1" id="KW-0175">Coiled coil</keyword>
<evidence type="ECO:0000256" key="1">
    <source>
        <dbReference type="SAM" id="Coils"/>
    </source>
</evidence>
<gene>
    <name evidence="2" type="ORF">CLO192961_LOCUS328998</name>
</gene>
<reference evidence="2 3" key="1">
    <citation type="submission" date="2019-06" db="EMBL/GenBank/DDBJ databases">
        <authorList>
            <person name="Broberg M."/>
        </authorList>
    </citation>
    <scope>NUCLEOTIDE SEQUENCE [LARGE SCALE GENOMIC DNA]</scope>
</reference>
<dbReference type="EMBL" id="CABFNS010000851">
    <property type="protein sequence ID" value="VUC32752.1"/>
    <property type="molecule type" value="Genomic_DNA"/>
</dbReference>
<proteinExistence type="predicted"/>
<protein>
    <recommendedName>
        <fullName evidence="4">C2H2-type domain-containing protein</fullName>
    </recommendedName>
</protein>
<dbReference type="Proteomes" id="UP000766486">
    <property type="component" value="Unassembled WGS sequence"/>
</dbReference>
<sequence length="252" mass="27738">MYAPTFSRKASGFVRQHGAFFVSGDASGLPADQLGSFTGSFWGAAGEMLTSPYPLAANLSNWSFDATNGDNPLHFRNDFETSPSANELMGFGNPAITTEAGGTDTPKACLKPGCSFSAKTNRDMKRHDLAVHEKAAPFFCTYPGCIREQGFARKDSRDRHVKHVHDRKRNSPVRSVARVNTMMGAASGYAVPEASEPAESGGVSLDSISKEEAVYLLNKEMRMRKALETKLREFQKRNEERDEMLMSMLSHK</sequence>
<keyword evidence="3" id="KW-1185">Reference proteome</keyword>
<comment type="caution">
    <text evidence="2">The sequence shown here is derived from an EMBL/GenBank/DDBJ whole genome shotgun (WGS) entry which is preliminary data.</text>
</comment>
<organism evidence="2 3">
    <name type="scientific">Bionectria ochroleuca</name>
    <name type="common">Gliocladium roseum</name>
    <dbReference type="NCBI Taxonomy" id="29856"/>
    <lineage>
        <taxon>Eukaryota</taxon>
        <taxon>Fungi</taxon>
        <taxon>Dikarya</taxon>
        <taxon>Ascomycota</taxon>
        <taxon>Pezizomycotina</taxon>
        <taxon>Sordariomycetes</taxon>
        <taxon>Hypocreomycetidae</taxon>
        <taxon>Hypocreales</taxon>
        <taxon>Bionectriaceae</taxon>
        <taxon>Clonostachys</taxon>
    </lineage>
</organism>
<feature type="coiled-coil region" evidence="1">
    <location>
        <begin position="217"/>
        <end position="244"/>
    </location>
</feature>
<dbReference type="Gene3D" id="3.30.160.60">
    <property type="entry name" value="Classic Zinc Finger"/>
    <property type="match status" value="1"/>
</dbReference>
<name>A0ABY6UN49_BIOOC</name>